<evidence type="ECO:0000259" key="1">
    <source>
        <dbReference type="Pfam" id="PF12965"/>
    </source>
</evidence>
<proteinExistence type="predicted"/>
<dbReference type="AlphaFoldDB" id="A0A5P8WAA5"/>
<evidence type="ECO:0000313" key="3">
    <source>
        <dbReference type="Proteomes" id="UP000326678"/>
    </source>
</evidence>
<gene>
    <name evidence="2" type="ORF">GXM_07231</name>
</gene>
<organism evidence="2 3">
    <name type="scientific">Nostoc sphaeroides CCNUC1</name>
    <dbReference type="NCBI Taxonomy" id="2653204"/>
    <lineage>
        <taxon>Bacteria</taxon>
        <taxon>Bacillati</taxon>
        <taxon>Cyanobacteriota</taxon>
        <taxon>Cyanophyceae</taxon>
        <taxon>Nostocales</taxon>
        <taxon>Nostocaceae</taxon>
        <taxon>Nostoc</taxon>
    </lineage>
</organism>
<dbReference type="Proteomes" id="UP000326678">
    <property type="component" value="Chromosome Gxm2"/>
</dbReference>
<dbReference type="EMBL" id="CP045227">
    <property type="protein sequence ID" value="QFS49737.1"/>
    <property type="molecule type" value="Genomic_DNA"/>
</dbReference>
<feature type="domain" description="DUF3854" evidence="1">
    <location>
        <begin position="27"/>
        <end position="55"/>
    </location>
</feature>
<keyword evidence="3" id="KW-1185">Reference proteome</keyword>
<sequence length="84" mass="9332">MISDRLFFADSSDCIFCLICQCVSPGLLQKSGAKVKVVSLPGPDKGVDDFIVAHSPLAYEKLSHEAMNLRDWQRRNQYKSAATI</sequence>
<name>A0A5P8WAA5_9NOSO</name>
<accession>A0A5P8WAA5</accession>
<evidence type="ECO:0000313" key="2">
    <source>
        <dbReference type="EMBL" id="QFS49737.1"/>
    </source>
</evidence>
<dbReference type="KEGG" id="nsh:GXM_07231"/>
<reference evidence="2 3" key="1">
    <citation type="submission" date="2019-10" db="EMBL/GenBank/DDBJ databases">
        <title>Genomic and transcriptomic insights into the perfect genentic adaptation of a filamentous nitrogen-fixing cyanobacterium to rice fields.</title>
        <authorList>
            <person name="Chen Z."/>
        </authorList>
    </citation>
    <scope>NUCLEOTIDE SEQUENCE [LARGE SCALE GENOMIC DNA]</scope>
    <source>
        <strain evidence="2">CCNUC1</strain>
    </source>
</reference>
<protein>
    <submittedName>
        <fullName evidence="2">Conjugative relaxase</fullName>
    </submittedName>
</protein>
<dbReference type="InterPro" id="IPR024385">
    <property type="entry name" value="DUF3854"/>
</dbReference>
<dbReference type="Pfam" id="PF12965">
    <property type="entry name" value="DUF3854"/>
    <property type="match status" value="1"/>
</dbReference>